<reference evidence="1 2" key="1">
    <citation type="submission" date="2017-12" db="EMBL/GenBank/DDBJ databases">
        <title>Characterization of six clinical isolates of Enterochimera gen. nov., a novel genus of the Yersiniaciae family and the three species Enterochimera arupensis sp. nov., Enterochimera coloradensis sp. nov, and Enterochimera californica sp. nov.</title>
        <authorList>
            <person name="Rossi A."/>
            <person name="Fisher M."/>
        </authorList>
    </citation>
    <scope>NUCLEOTIDE SEQUENCE [LARGE SCALE GENOMIC DNA]</scope>
    <source>
        <strain evidence="2">2015-Iso6</strain>
    </source>
</reference>
<name>A0A2N5EBN0_9GAMM</name>
<gene>
    <name evidence="1" type="ORF">CYR55_06495</name>
</gene>
<evidence type="ECO:0000313" key="1">
    <source>
        <dbReference type="EMBL" id="PLR39528.1"/>
    </source>
</evidence>
<dbReference type="AlphaFoldDB" id="A0A2N5EBN0"/>
<dbReference type="Proteomes" id="UP000234240">
    <property type="component" value="Unassembled WGS sequence"/>
</dbReference>
<proteinExistence type="predicted"/>
<comment type="caution">
    <text evidence="1">The sequence shown here is derived from an EMBL/GenBank/DDBJ whole genome shotgun (WGS) entry which is preliminary data.</text>
</comment>
<sequence>MKSQAMNATLLHDIIFYVRYAAPAVSLMSVIERAIRFAWTQKQAARLSTHKETPWAESGAQRYA</sequence>
<accession>A0A2N5EBN0</accession>
<evidence type="ECO:0000313" key="2">
    <source>
        <dbReference type="Proteomes" id="UP000234240"/>
    </source>
</evidence>
<keyword evidence="2" id="KW-1185">Reference proteome</keyword>
<protein>
    <submittedName>
        <fullName evidence="1">Uncharacterized protein</fullName>
    </submittedName>
</protein>
<dbReference type="EMBL" id="PJZF01000004">
    <property type="protein sequence ID" value="PLR39528.1"/>
    <property type="molecule type" value="Genomic_DNA"/>
</dbReference>
<organism evidence="1 2">
    <name type="scientific">Chimaeribacter californicus</name>
    <dbReference type="NCBI Taxonomy" id="2060067"/>
    <lineage>
        <taxon>Bacteria</taxon>
        <taxon>Pseudomonadati</taxon>
        <taxon>Pseudomonadota</taxon>
        <taxon>Gammaproteobacteria</taxon>
        <taxon>Enterobacterales</taxon>
        <taxon>Yersiniaceae</taxon>
        <taxon>Chimaeribacter</taxon>
    </lineage>
</organism>